<dbReference type="PRINTS" id="PR00723">
    <property type="entry name" value="SUBTILISIN"/>
</dbReference>
<dbReference type="EMBL" id="AZNH01000180">
    <property type="protein sequence ID" value="KID81204.1"/>
    <property type="molecule type" value="Genomic_DNA"/>
</dbReference>
<evidence type="ECO:0000259" key="9">
    <source>
        <dbReference type="Pfam" id="PF05922"/>
    </source>
</evidence>
<keyword evidence="3 7" id="KW-0732">Signal</keyword>
<dbReference type="Pfam" id="PF05922">
    <property type="entry name" value="Inhibitor_I9"/>
    <property type="match status" value="1"/>
</dbReference>
<dbReference type="InterPro" id="IPR036852">
    <property type="entry name" value="Peptidase_S8/S53_dom_sf"/>
</dbReference>
<dbReference type="SUPFAM" id="SSF52743">
    <property type="entry name" value="Subtilisin-like"/>
    <property type="match status" value="1"/>
</dbReference>
<comment type="caution">
    <text evidence="10">The sequence shown here is derived from an EMBL/GenBank/DDBJ whole genome shotgun (WGS) entry which is preliminary data.</text>
</comment>
<dbReference type="InterPro" id="IPR034193">
    <property type="entry name" value="PCSK9_ProteinaseK-like"/>
</dbReference>
<dbReference type="OrthoDB" id="206201at2759"/>
<evidence type="ECO:0000259" key="8">
    <source>
        <dbReference type="Pfam" id="PF00082"/>
    </source>
</evidence>
<dbReference type="PROSITE" id="PS00137">
    <property type="entry name" value="SUBTILASE_HIS"/>
    <property type="match status" value="1"/>
</dbReference>
<feature type="domain" description="Peptidase S8/S53" evidence="8">
    <location>
        <begin position="157"/>
        <end position="335"/>
    </location>
</feature>
<dbReference type="Pfam" id="PF00082">
    <property type="entry name" value="Peptidase_S8"/>
    <property type="match status" value="1"/>
</dbReference>
<dbReference type="InterPro" id="IPR037045">
    <property type="entry name" value="S8pro/Inhibitor_I9_sf"/>
</dbReference>
<dbReference type="Gene3D" id="3.30.70.80">
    <property type="entry name" value="Peptidase S8 propeptide/proteinase inhibitor I9"/>
    <property type="match status" value="1"/>
</dbReference>
<dbReference type="GO" id="GO:0005576">
    <property type="term" value="C:extracellular region"/>
    <property type="evidence" value="ECO:0007669"/>
    <property type="project" value="UniProtKB-ARBA"/>
</dbReference>
<evidence type="ECO:0000256" key="7">
    <source>
        <dbReference type="SAM" id="SignalP"/>
    </source>
</evidence>
<evidence type="ECO:0000256" key="6">
    <source>
        <dbReference type="PROSITE-ProRule" id="PRU01240"/>
    </source>
</evidence>
<dbReference type="SUPFAM" id="SSF54897">
    <property type="entry name" value="Protease propeptides/inhibitors"/>
    <property type="match status" value="1"/>
</dbReference>
<reference evidence="10 11" key="1">
    <citation type="journal article" date="2014" name="Proc. Natl. Acad. Sci. U.S.A.">
        <title>Trajectory and genomic determinants of fungal-pathogen speciation and host adaptation.</title>
        <authorList>
            <person name="Hu X."/>
            <person name="Xiao G."/>
            <person name="Zheng P."/>
            <person name="Shang Y."/>
            <person name="Su Y."/>
            <person name="Zhang X."/>
            <person name="Liu X."/>
            <person name="Zhan S."/>
            <person name="St Leger R.J."/>
            <person name="Wang C."/>
        </authorList>
    </citation>
    <scope>NUCLEOTIDE SEQUENCE [LARGE SCALE GENOMIC DNA]</scope>
    <source>
        <strain evidence="10 11">ARSEF 977</strain>
    </source>
</reference>
<organism evidence="10 11">
    <name type="scientific">Metarhizium guizhouense (strain ARSEF 977)</name>
    <dbReference type="NCBI Taxonomy" id="1276136"/>
    <lineage>
        <taxon>Eukaryota</taxon>
        <taxon>Fungi</taxon>
        <taxon>Dikarya</taxon>
        <taxon>Ascomycota</taxon>
        <taxon>Pezizomycotina</taxon>
        <taxon>Sordariomycetes</taxon>
        <taxon>Hypocreomycetidae</taxon>
        <taxon>Hypocreales</taxon>
        <taxon>Clavicipitaceae</taxon>
        <taxon>Metarhizium</taxon>
    </lineage>
</organism>
<feature type="domain" description="Inhibitor I9" evidence="9">
    <location>
        <begin position="66"/>
        <end position="103"/>
    </location>
</feature>
<dbReference type="InterPro" id="IPR023827">
    <property type="entry name" value="Peptidase_S8_Asp-AS"/>
</dbReference>
<proteinExistence type="inferred from homology"/>
<dbReference type="PANTHER" id="PTHR43806">
    <property type="entry name" value="PEPTIDASE S8"/>
    <property type="match status" value="1"/>
</dbReference>
<dbReference type="Gene3D" id="3.40.50.200">
    <property type="entry name" value="Peptidase S8/S53 domain"/>
    <property type="match status" value="1"/>
</dbReference>
<dbReference type="PROSITE" id="PS00136">
    <property type="entry name" value="SUBTILASE_ASP"/>
    <property type="match status" value="1"/>
</dbReference>
<protein>
    <submittedName>
        <fullName evidence="10">Peptidase S8, subtilisin-related protein</fullName>
    </submittedName>
</protein>
<evidence type="ECO:0000256" key="1">
    <source>
        <dbReference type="ARBA" id="ARBA00011073"/>
    </source>
</evidence>
<dbReference type="Proteomes" id="UP000031192">
    <property type="component" value="Unassembled WGS sequence"/>
</dbReference>
<keyword evidence="5" id="KW-0720">Serine protease</keyword>
<dbReference type="CDD" id="cd04077">
    <property type="entry name" value="Peptidases_S8_PCSK9_ProteinaseK_like"/>
    <property type="match status" value="1"/>
</dbReference>
<dbReference type="PROSITE" id="PS51892">
    <property type="entry name" value="SUBTILASE"/>
    <property type="match status" value="1"/>
</dbReference>
<evidence type="ECO:0000256" key="5">
    <source>
        <dbReference type="ARBA" id="ARBA00022825"/>
    </source>
</evidence>
<keyword evidence="11" id="KW-1185">Reference proteome</keyword>
<comment type="caution">
    <text evidence="6">Lacks conserved residue(s) required for the propagation of feature annotation.</text>
</comment>
<feature type="signal peptide" evidence="7">
    <location>
        <begin position="1"/>
        <end position="15"/>
    </location>
</feature>
<sequence length="343" mass="36292">MIPFALLLLLPIAAAAPASKRAEPAPLIIPRDESAIFHGQYTIILKDDSDSKALTDIMELFPGNATQVYDNLFKGFTAELDETSLKALRDHPAVDFVEMDQKMPVPVEPQGQVEFVRPDPKATAPVVGPQDQVPSRPGQVFQRQNALSQYINNPSAGQGVCAYVVDTGVDANHPEFGDRAMMVASVVDSHGLDRIGHGTHVAGILGSNSYGIAKRANIYGIKALSEVPDANGISNMIAGLNYVAQDAPRRSCPNGVVVNLSAGVPQIIPALNLAARKLVERGFFLAVAAGNEGHDARVNSPASEPSICTVGGYEYWDSNYGPAVDIQAPGVNILSTVPGGGVY</sequence>
<comment type="similarity">
    <text evidence="1 6">Belongs to the peptidase S8 family.</text>
</comment>
<feature type="chain" id="PRO_5012000291" evidence="7">
    <location>
        <begin position="16"/>
        <end position="343"/>
    </location>
</feature>
<dbReference type="GO" id="GO:0006508">
    <property type="term" value="P:proteolysis"/>
    <property type="evidence" value="ECO:0007669"/>
    <property type="project" value="UniProtKB-KW"/>
</dbReference>
<accession>A0A0B4HP49</accession>
<dbReference type="GO" id="GO:0004252">
    <property type="term" value="F:serine-type endopeptidase activity"/>
    <property type="evidence" value="ECO:0007669"/>
    <property type="project" value="InterPro"/>
</dbReference>
<dbReference type="HOGENOM" id="CLU_011263_22_0_1"/>
<dbReference type="InterPro" id="IPR050131">
    <property type="entry name" value="Peptidase_S8_subtilisin-like"/>
</dbReference>
<evidence type="ECO:0000313" key="11">
    <source>
        <dbReference type="Proteomes" id="UP000031192"/>
    </source>
</evidence>
<dbReference type="PANTHER" id="PTHR43806:SF58">
    <property type="entry name" value="ALKALINE PROTEASE 1-RELATED"/>
    <property type="match status" value="1"/>
</dbReference>
<dbReference type="InterPro" id="IPR010259">
    <property type="entry name" value="S8pro/Inhibitor_I9"/>
</dbReference>
<keyword evidence="4" id="KW-0378">Hydrolase</keyword>
<keyword evidence="2" id="KW-0645">Protease</keyword>
<evidence type="ECO:0000313" key="10">
    <source>
        <dbReference type="EMBL" id="KID81204.1"/>
    </source>
</evidence>
<gene>
    <name evidence="10" type="ORF">MGU_11418</name>
</gene>
<evidence type="ECO:0000256" key="4">
    <source>
        <dbReference type="ARBA" id="ARBA00022801"/>
    </source>
</evidence>
<dbReference type="InterPro" id="IPR022398">
    <property type="entry name" value="Peptidase_S8_His-AS"/>
</dbReference>
<dbReference type="InterPro" id="IPR015500">
    <property type="entry name" value="Peptidase_S8_subtilisin-rel"/>
</dbReference>
<evidence type="ECO:0000256" key="2">
    <source>
        <dbReference type="ARBA" id="ARBA00022670"/>
    </source>
</evidence>
<name>A0A0B4HP49_METGA</name>
<evidence type="ECO:0000256" key="3">
    <source>
        <dbReference type="ARBA" id="ARBA00022729"/>
    </source>
</evidence>
<dbReference type="InterPro" id="IPR000209">
    <property type="entry name" value="Peptidase_S8/S53_dom"/>
</dbReference>
<dbReference type="AlphaFoldDB" id="A0A0B4HP49"/>